<evidence type="ECO:0000313" key="39">
    <source>
        <dbReference type="Proteomes" id="UP000005666"/>
    </source>
</evidence>
<keyword evidence="19" id="KW-0862">Zinc</keyword>
<dbReference type="GO" id="GO:0003723">
    <property type="term" value="F:RNA binding"/>
    <property type="evidence" value="ECO:0007669"/>
    <property type="project" value="UniProtKB-KW"/>
</dbReference>
<evidence type="ECO:0000256" key="3">
    <source>
        <dbReference type="ARBA" id="ARBA00004123"/>
    </source>
</evidence>
<accession>G8BX31</accession>
<evidence type="ECO:0000256" key="30">
    <source>
        <dbReference type="ARBA" id="ARBA00023268"/>
    </source>
</evidence>
<dbReference type="GO" id="GO:0004523">
    <property type="term" value="F:RNA-DNA hybrid ribonuclease activity"/>
    <property type="evidence" value="ECO:0007669"/>
    <property type="project" value="UniProtKB-EC"/>
</dbReference>
<evidence type="ECO:0000256" key="12">
    <source>
        <dbReference type="ARBA" id="ARBA00022723"/>
    </source>
</evidence>
<dbReference type="InterPro" id="IPR043502">
    <property type="entry name" value="DNA/RNA_pol_sf"/>
</dbReference>
<keyword evidence="6" id="KW-0815">Transposition</keyword>
<evidence type="ECO:0000256" key="31">
    <source>
        <dbReference type="ARBA" id="ARBA00025590"/>
    </source>
</evidence>
<keyword evidence="7" id="KW-1188">Viral release from host cell</keyword>
<keyword evidence="10" id="KW-0548">Nucleotidyltransferase</keyword>
<evidence type="ECO:0000256" key="23">
    <source>
        <dbReference type="ARBA" id="ARBA00022908"/>
    </source>
</evidence>
<keyword evidence="5" id="KW-0963">Cytoplasm</keyword>
<evidence type="ECO:0000256" key="5">
    <source>
        <dbReference type="ARBA" id="ARBA00022490"/>
    </source>
</evidence>
<keyword evidence="15" id="KW-0688">Ribosomal frameshifting</keyword>
<protein>
    <recommendedName>
        <fullName evidence="37">Integrase catalytic domain-containing protein</fullName>
    </recommendedName>
</protein>
<evidence type="ECO:0000256" key="18">
    <source>
        <dbReference type="ARBA" id="ARBA00022801"/>
    </source>
</evidence>
<keyword evidence="16" id="KW-0255">Endonuclease</keyword>
<dbReference type="STRING" id="1071381.G8BX31"/>
<dbReference type="GO" id="GO:0006508">
    <property type="term" value="P:proteolysis"/>
    <property type="evidence" value="ECO:0007669"/>
    <property type="project" value="UniProtKB-KW"/>
</dbReference>
<comment type="function">
    <text evidence="2">The aspartyl protease (PR) mediates the proteolytic cleavages of the Gag and Gag-Pol polyproteins after assembly of the VLP.</text>
</comment>
<dbReference type="InterPro" id="IPR012337">
    <property type="entry name" value="RNaseH-like_sf"/>
</dbReference>
<evidence type="ECO:0000256" key="35">
    <source>
        <dbReference type="ARBA" id="ARBA00049244"/>
    </source>
</evidence>
<dbReference type="GO" id="GO:0005524">
    <property type="term" value="F:ATP binding"/>
    <property type="evidence" value="ECO:0007669"/>
    <property type="project" value="UniProtKB-KW"/>
</dbReference>
<feature type="region of interest" description="Disordered" evidence="36">
    <location>
        <begin position="866"/>
        <end position="916"/>
    </location>
</feature>
<keyword evidence="26" id="KW-0917">Virion maturation</keyword>
<dbReference type="RefSeq" id="XP_003686769.1">
    <property type="nucleotide sequence ID" value="XM_003686721.1"/>
</dbReference>
<comment type="function">
    <text evidence="32">Integrase (IN) targets the VLP to the nucleus, where a subparticle preintegration complex (PIC) containing at least integrase and the newly synthesized dsDNA copy of the retrotransposon must transit the nuclear membrane. Once in the nucleus, integrase performs the integration of the dsDNA into the host genome.</text>
</comment>
<evidence type="ECO:0000256" key="10">
    <source>
        <dbReference type="ARBA" id="ARBA00022695"/>
    </source>
</evidence>
<evidence type="ECO:0000256" key="4">
    <source>
        <dbReference type="ARBA" id="ARBA00004496"/>
    </source>
</evidence>
<feature type="compositionally biased region" description="Polar residues" evidence="36">
    <location>
        <begin position="101"/>
        <end position="133"/>
    </location>
</feature>
<keyword evidence="27" id="KW-0238">DNA-binding</keyword>
<evidence type="ECO:0000256" key="27">
    <source>
        <dbReference type="ARBA" id="ARBA00023125"/>
    </source>
</evidence>
<dbReference type="GO" id="GO:0003677">
    <property type="term" value="F:DNA binding"/>
    <property type="evidence" value="ECO:0007669"/>
    <property type="project" value="UniProtKB-KW"/>
</dbReference>
<feature type="region of interest" description="Disordered" evidence="36">
    <location>
        <begin position="1"/>
        <end position="31"/>
    </location>
</feature>
<evidence type="ECO:0000256" key="9">
    <source>
        <dbReference type="ARBA" id="ARBA00022679"/>
    </source>
</evidence>
<comment type="subunit">
    <text evidence="33">The capsid protein forms a homotrimer, from which the VLPs are assembled. The protease is a homodimer, whose active site consists of two apposed aspartic acid residues.</text>
</comment>
<dbReference type="PANTHER" id="PTHR42648">
    <property type="entry name" value="TRANSPOSASE, PUTATIVE-RELATED"/>
    <property type="match status" value="1"/>
</dbReference>
<evidence type="ECO:0000256" key="29">
    <source>
        <dbReference type="ARBA" id="ARBA00023242"/>
    </source>
</evidence>
<dbReference type="eggNOG" id="KOG0017">
    <property type="taxonomic scope" value="Eukaryota"/>
</dbReference>
<evidence type="ECO:0000256" key="14">
    <source>
        <dbReference type="ARBA" id="ARBA00022750"/>
    </source>
</evidence>
<dbReference type="Pfam" id="PF00665">
    <property type="entry name" value="rve"/>
    <property type="match status" value="1"/>
</dbReference>
<gene>
    <name evidence="38" type="primary">TPHA0H01270</name>
    <name evidence="38" type="ordered locus">TPHA_0H01270</name>
</gene>
<dbReference type="GO" id="GO:0004190">
    <property type="term" value="F:aspartic-type endopeptidase activity"/>
    <property type="evidence" value="ECO:0007669"/>
    <property type="project" value="UniProtKB-KW"/>
</dbReference>
<dbReference type="EMBL" id="HE612863">
    <property type="protein sequence ID" value="CCE64335.1"/>
    <property type="molecule type" value="Genomic_DNA"/>
</dbReference>
<keyword evidence="25" id="KW-0239">DNA-directed DNA polymerase</keyword>
<dbReference type="PANTHER" id="PTHR42648:SF11">
    <property type="entry name" value="TRANSPOSON TY4-P GAG-POL POLYPROTEIN"/>
    <property type="match status" value="1"/>
</dbReference>
<dbReference type="GO" id="GO:0005737">
    <property type="term" value="C:cytoplasm"/>
    <property type="evidence" value="ECO:0007669"/>
    <property type="project" value="UniProtKB-SubCell"/>
</dbReference>
<evidence type="ECO:0000256" key="36">
    <source>
        <dbReference type="SAM" id="MobiDB-lite"/>
    </source>
</evidence>
<dbReference type="GO" id="GO:0008270">
    <property type="term" value="F:zinc ion binding"/>
    <property type="evidence" value="ECO:0007669"/>
    <property type="project" value="UniProtKB-KW"/>
</dbReference>
<dbReference type="InterPro" id="IPR039537">
    <property type="entry name" value="Retrotran_Ty1/copia-like"/>
</dbReference>
<evidence type="ECO:0000256" key="11">
    <source>
        <dbReference type="ARBA" id="ARBA00022722"/>
    </source>
</evidence>
<evidence type="ECO:0000256" key="26">
    <source>
        <dbReference type="ARBA" id="ARBA00023113"/>
    </source>
</evidence>
<evidence type="ECO:0000256" key="15">
    <source>
        <dbReference type="ARBA" id="ARBA00022758"/>
    </source>
</evidence>
<evidence type="ECO:0000259" key="37">
    <source>
        <dbReference type="PROSITE" id="PS50994"/>
    </source>
</evidence>
<keyword evidence="8" id="KW-0645">Protease</keyword>
<dbReference type="OMA" id="SGANWYN"/>
<keyword evidence="20" id="KW-0067">ATP-binding</keyword>
<dbReference type="OrthoDB" id="5423336at2759"/>
<name>G8BX31_TETPH</name>
<reference evidence="38 39" key="1">
    <citation type="journal article" date="2011" name="Proc. Natl. Acad. Sci. U.S.A.">
        <title>Evolutionary erosion of yeast sex chromosomes by mating-type switching accidents.</title>
        <authorList>
            <person name="Gordon J.L."/>
            <person name="Armisen D."/>
            <person name="Proux-Wera E."/>
            <person name="Oheigeartaigh S.S."/>
            <person name="Byrne K.P."/>
            <person name="Wolfe K.H."/>
        </authorList>
    </citation>
    <scope>NUCLEOTIDE SEQUENCE [LARGE SCALE GENOMIC DNA]</scope>
    <source>
        <strain evidence="39">ATCC 24235 / CBS 4417 / NBRC 1672 / NRRL Y-8282 / UCD 70-5</strain>
    </source>
</reference>
<dbReference type="SUPFAM" id="SSF56672">
    <property type="entry name" value="DNA/RNA polymerases"/>
    <property type="match status" value="1"/>
</dbReference>
<keyword evidence="18" id="KW-0378">Hydrolase</keyword>
<organism evidence="38 39">
    <name type="scientific">Tetrapisispora phaffii (strain ATCC 24235 / CBS 4417 / NBRC 1672 / NRRL Y-8282 / UCD 70-5)</name>
    <name type="common">Yeast</name>
    <name type="synonym">Fabospora phaffii</name>
    <dbReference type="NCBI Taxonomy" id="1071381"/>
    <lineage>
        <taxon>Eukaryota</taxon>
        <taxon>Fungi</taxon>
        <taxon>Dikarya</taxon>
        <taxon>Ascomycota</taxon>
        <taxon>Saccharomycotina</taxon>
        <taxon>Saccharomycetes</taxon>
        <taxon>Saccharomycetales</taxon>
        <taxon>Saccharomycetaceae</taxon>
        <taxon>Tetrapisispora</taxon>
    </lineage>
</organism>
<comment type="function">
    <text evidence="31">Reverse transcriptase/ribonuclease H (RT) is a multifunctional enzyme that catalyzes the conversion of the retro-elements RNA genome into dsDNA within the VLP. The enzyme displays a DNA polymerase activity that can copy either DNA or RNA templates, and a ribonuclease H (RNase H) activity that cleaves the RNA strand of RNA-DNA heteroduplexes during plus-strand synthesis and hydrolyzes RNA primers. The conversion leads to a linear dsDNA copy of the retrotransposon that includes long terminal repeats (LTRs) at both ends.</text>
</comment>
<dbReference type="PROSITE" id="PS50994">
    <property type="entry name" value="INTEGRASE"/>
    <property type="match status" value="1"/>
</dbReference>
<evidence type="ECO:0000256" key="28">
    <source>
        <dbReference type="ARBA" id="ARBA00023172"/>
    </source>
</evidence>
<keyword evidence="39" id="KW-1185">Reference proteome</keyword>
<dbReference type="KEGG" id="tpf:TPHA_0H01270"/>
<keyword evidence="14" id="KW-0064">Aspartyl protease</keyword>
<comment type="catalytic activity">
    <reaction evidence="1">
        <text>Endonucleolytic cleavage to 5'-phosphomonoester.</text>
        <dbReference type="EC" id="3.1.26.4"/>
    </reaction>
</comment>
<keyword evidence="23" id="KW-0229">DNA integration</keyword>
<keyword evidence="21" id="KW-0460">Magnesium</keyword>
<evidence type="ECO:0000256" key="32">
    <source>
        <dbReference type="ARBA" id="ARBA00025615"/>
    </source>
</evidence>
<evidence type="ECO:0000256" key="16">
    <source>
        <dbReference type="ARBA" id="ARBA00022759"/>
    </source>
</evidence>
<evidence type="ECO:0000256" key="24">
    <source>
        <dbReference type="ARBA" id="ARBA00022918"/>
    </source>
</evidence>
<dbReference type="SUPFAM" id="SSF53098">
    <property type="entry name" value="Ribonuclease H-like"/>
    <property type="match status" value="1"/>
</dbReference>
<dbReference type="GO" id="GO:0032196">
    <property type="term" value="P:transposition"/>
    <property type="evidence" value="ECO:0007669"/>
    <property type="project" value="UniProtKB-KW"/>
</dbReference>
<dbReference type="HOGENOM" id="CLU_244151_0_0_1"/>
<keyword evidence="11" id="KW-0540">Nuclease</keyword>
<keyword evidence="24" id="KW-0695">RNA-directed DNA polymerase</keyword>
<keyword evidence="9" id="KW-0808">Transferase</keyword>
<feature type="domain" description="Integrase catalytic" evidence="37">
    <location>
        <begin position="592"/>
        <end position="766"/>
    </location>
</feature>
<keyword evidence="29" id="KW-0539">Nucleus</keyword>
<dbReference type="Proteomes" id="UP000005666">
    <property type="component" value="Chromosome 8"/>
</dbReference>
<comment type="catalytic activity">
    <reaction evidence="34">
        <text>DNA(n) + a 2'-deoxyribonucleoside 5'-triphosphate = DNA(n+1) + diphosphate</text>
        <dbReference type="Rhea" id="RHEA:22508"/>
        <dbReference type="Rhea" id="RHEA-COMP:17339"/>
        <dbReference type="Rhea" id="RHEA-COMP:17340"/>
        <dbReference type="ChEBI" id="CHEBI:33019"/>
        <dbReference type="ChEBI" id="CHEBI:61560"/>
        <dbReference type="ChEBI" id="CHEBI:173112"/>
        <dbReference type="EC" id="2.7.7.49"/>
    </reaction>
</comment>
<evidence type="ECO:0000256" key="1">
    <source>
        <dbReference type="ARBA" id="ARBA00000077"/>
    </source>
</evidence>
<dbReference type="InterPro" id="IPR015820">
    <property type="entry name" value="TYA"/>
</dbReference>
<dbReference type="GO" id="GO:0005634">
    <property type="term" value="C:nucleus"/>
    <property type="evidence" value="ECO:0007669"/>
    <property type="project" value="UniProtKB-SubCell"/>
</dbReference>
<dbReference type="GO" id="GO:0003887">
    <property type="term" value="F:DNA-directed DNA polymerase activity"/>
    <property type="evidence" value="ECO:0007669"/>
    <property type="project" value="UniProtKB-KW"/>
</dbReference>
<keyword evidence="13" id="KW-0547">Nucleotide-binding</keyword>
<evidence type="ECO:0000256" key="19">
    <source>
        <dbReference type="ARBA" id="ARBA00022833"/>
    </source>
</evidence>
<dbReference type="GO" id="GO:0003964">
    <property type="term" value="F:RNA-directed DNA polymerase activity"/>
    <property type="evidence" value="ECO:0007669"/>
    <property type="project" value="UniProtKB-KW"/>
</dbReference>
<dbReference type="Gene3D" id="3.30.420.10">
    <property type="entry name" value="Ribonuclease H-like superfamily/Ribonuclease H"/>
    <property type="match status" value="1"/>
</dbReference>
<sequence>MNTTIEHGSAAKNPIDSTNLEGSPRSSVNEDIRVKQDLNPNEFNFSPYGNDANGFYHGYPQHHPYVIHGGFPWYPPNYPYQYGPGPHTHRYPPVPPSNIKVQGNASNVPDQSSEISDPTINVGESTRSNNDSFQDLRKNDIDSSSETLEQISHPSEFDNWLYGFMNKLKSQDMSHCIPDMYGRYLKIVTNNEKKYITDMFKYYVPITAYPKWLIDIYDKHTNTKYALISYAMKRYVAKRNPETIIKELNSLKYHPNMDSILFTDKVNKLIDEAELMDVHISEKNICENFIKSLPPSLSSILHLYVHTPKPMTLSEVLFQVEKIQPYLSNLETKSPNGRTVEKTAVKHHQHSTTIDKKKFPNAKKVHHLKNTSTLSSHEQLRPASSENLDADDYLIIDSGAEITVVKDETLLQNIHPNTKHVLYGAGNQKLSAPVSGTLQFTFTKNKRYQVHSLVSSEVDYNLISLYQLEKTGLVVDTKHRTLEDKNNNVLCSLTDIDKYVAIPISCLTSQIKKIQQLSTEFTKPFTMQFIHDLLGHINIRDIKRTIDRKLIRGIEPDKVNWSGIDKFQCKYCLQGKSTKRRHTIDSRIKYQINYEPFEYIHTDIFGPLHHLPASTPDSFITFTDENTRFRWVFAINNKSSNTITAIFRKLINLIHTQFGTKIKCFQMDRGSEYTNHEIDDLFCKYGIRKIYNTVGDSASNGVAERTNLTFLNDCRTLLHATNLPNTVWFHAVKFAVLMRNAICTATKNSPRASAGLLGLDIKTILPFGTPVIVHEPNAKSKLAIRGRDGYALCPSEVSYGYLIYIPSLHRIVDSSSYKLVSRTDSLSTPDKNIFDELLLTAHEDKPYSPPDIIDLPEPIIEIEKHEEPPEDISQSTRDKSVSESPSSDDERIDTNTTSLEIKPIIDGSDSSDKSDDGIVSHEDIFIRTNAQLAKSGKNADLRRAFHAITTMKKKKNSSTSLSHNPIIKRSGGLEKITRLKDSDDLPSLSIFRDRKRKHTQPSLQDQLNAISGDDEDDEDLTLSSYSKSKRKRIHYLHAIKYQTNITPTRDSLSYSEAISKNRDVKQRNLYIAAYRKELDRLYKMQTWDESTLHDVENIPKHQIINSMFIFTEKRDGTHKYRYVARGDQQKAGTYDENAISNTVHNSALMTCMAIALETKQFITQLDISSAHLYADLDEELYIRPPPHINLQNKVYRLQKSLYGLKQSGANWYNNIKTFLTHECNLQEVKLWPCVFYNGTFRVCLFVDDMVVFADDITQTESFIELLQTKYDTKVINLGNEVKSIIRYDMLGLNIEYHFGSSISFGMEKVLTEKLEKMNIAIRKAGKLAWVAGQPGLYISDEDIEMEEEHYLQDVEWLQRITGLAS</sequence>
<keyword evidence="28" id="KW-0233">DNA recombination</keyword>
<evidence type="ECO:0000256" key="8">
    <source>
        <dbReference type="ARBA" id="ARBA00022670"/>
    </source>
</evidence>
<evidence type="ECO:0000256" key="17">
    <source>
        <dbReference type="ARBA" id="ARBA00022771"/>
    </source>
</evidence>
<keyword evidence="22" id="KW-0694">RNA-binding</keyword>
<evidence type="ECO:0000256" key="22">
    <source>
        <dbReference type="ARBA" id="ARBA00022884"/>
    </source>
</evidence>
<feature type="compositionally biased region" description="Polar residues" evidence="36">
    <location>
        <begin position="15"/>
        <end position="27"/>
    </location>
</feature>
<evidence type="ECO:0000256" key="7">
    <source>
        <dbReference type="ARBA" id="ARBA00022612"/>
    </source>
</evidence>
<comment type="catalytic activity">
    <reaction evidence="35">
        <text>DNA(n) + a 2'-deoxyribonucleoside 5'-triphosphate = DNA(n+1) + diphosphate</text>
        <dbReference type="Rhea" id="RHEA:22508"/>
        <dbReference type="Rhea" id="RHEA-COMP:17339"/>
        <dbReference type="Rhea" id="RHEA-COMP:17340"/>
        <dbReference type="ChEBI" id="CHEBI:33019"/>
        <dbReference type="ChEBI" id="CHEBI:61560"/>
        <dbReference type="ChEBI" id="CHEBI:173112"/>
        <dbReference type="EC" id="2.7.7.7"/>
    </reaction>
</comment>
<dbReference type="GO" id="GO:0015074">
    <property type="term" value="P:DNA integration"/>
    <property type="evidence" value="ECO:0007669"/>
    <property type="project" value="UniProtKB-KW"/>
</dbReference>
<comment type="subcellular location">
    <subcellularLocation>
        <location evidence="4">Cytoplasm</location>
    </subcellularLocation>
    <subcellularLocation>
        <location evidence="3">Nucleus</location>
    </subcellularLocation>
</comment>
<dbReference type="GO" id="GO:0006310">
    <property type="term" value="P:DNA recombination"/>
    <property type="evidence" value="ECO:0007669"/>
    <property type="project" value="UniProtKB-KW"/>
</dbReference>
<evidence type="ECO:0000256" key="21">
    <source>
        <dbReference type="ARBA" id="ARBA00022842"/>
    </source>
</evidence>
<keyword evidence="12" id="KW-0479">Metal-binding</keyword>
<evidence type="ECO:0000256" key="2">
    <source>
        <dbReference type="ARBA" id="ARBA00002180"/>
    </source>
</evidence>
<keyword evidence="30" id="KW-0511">Multifunctional enzyme</keyword>
<proteinExistence type="predicted"/>
<dbReference type="Pfam" id="PF07727">
    <property type="entry name" value="RVT_2"/>
    <property type="match status" value="1"/>
</dbReference>
<dbReference type="GeneID" id="11534205"/>
<keyword evidence="17" id="KW-0863">Zinc-finger</keyword>
<evidence type="ECO:0000313" key="38">
    <source>
        <dbReference type="EMBL" id="CCE64335.1"/>
    </source>
</evidence>
<dbReference type="Pfam" id="PF01021">
    <property type="entry name" value="TYA"/>
    <property type="match status" value="1"/>
</dbReference>
<evidence type="ECO:0000256" key="6">
    <source>
        <dbReference type="ARBA" id="ARBA00022578"/>
    </source>
</evidence>
<dbReference type="InterPro" id="IPR013103">
    <property type="entry name" value="RVT_2"/>
</dbReference>
<evidence type="ECO:0000256" key="34">
    <source>
        <dbReference type="ARBA" id="ARBA00048173"/>
    </source>
</evidence>
<dbReference type="GO" id="GO:0075523">
    <property type="term" value="P:viral translational frameshifting"/>
    <property type="evidence" value="ECO:0007669"/>
    <property type="project" value="UniProtKB-KW"/>
</dbReference>
<evidence type="ECO:0000256" key="20">
    <source>
        <dbReference type="ARBA" id="ARBA00022840"/>
    </source>
</evidence>
<evidence type="ECO:0000256" key="33">
    <source>
        <dbReference type="ARBA" id="ARBA00025973"/>
    </source>
</evidence>
<feature type="compositionally biased region" description="Polar residues" evidence="36">
    <location>
        <begin position="1000"/>
        <end position="1009"/>
    </location>
</feature>
<dbReference type="InterPro" id="IPR036397">
    <property type="entry name" value="RNaseH_sf"/>
</dbReference>
<dbReference type="InterPro" id="IPR001584">
    <property type="entry name" value="Integrase_cat-core"/>
</dbReference>
<evidence type="ECO:0000256" key="13">
    <source>
        <dbReference type="ARBA" id="ARBA00022741"/>
    </source>
</evidence>
<feature type="region of interest" description="Disordered" evidence="36">
    <location>
        <begin position="993"/>
        <end position="1020"/>
    </location>
</feature>
<evidence type="ECO:0000256" key="25">
    <source>
        <dbReference type="ARBA" id="ARBA00022932"/>
    </source>
</evidence>
<feature type="region of interest" description="Disordered" evidence="36">
    <location>
        <begin position="101"/>
        <end position="136"/>
    </location>
</feature>